<gene>
    <name evidence="1" type="ORF">DSM112329_05097</name>
</gene>
<sequence length="175" mass="19522">MELLEQEEAYLLAWLAAMEAAGRPESELFVEHLSGKPTLAQQRRLAAARSNDHAKMVFSLGHPGAEATRSFTRRLVQQESHEQAWIAVQRELPQAERVGWRLGRVEWSLPPVALGEADQNVQRSGLLVLLTDGEFRALDGYGYLTAAADWQLVWRRSALPRMRALAAARGLDVAP</sequence>
<name>A0AAU7B2P4_9ACTN</name>
<dbReference type="KEGG" id="parq:DSM112329_05097"/>
<dbReference type="RefSeq" id="WP_354699382.1">
    <property type="nucleotide sequence ID" value="NZ_CP114014.1"/>
</dbReference>
<protein>
    <submittedName>
        <fullName evidence="1">Uncharacterized protein</fullName>
    </submittedName>
</protein>
<reference evidence="1" key="1">
    <citation type="submission" date="2022-12" db="EMBL/GenBank/DDBJ databases">
        <title>Paraconexibacter alkalitolerans sp. nov. and Baekduia alba sp. nov., isolated from soil and emended description of the genera Paraconexibacter (Chun et al., 2020) and Baekduia (An et al., 2020).</title>
        <authorList>
            <person name="Vieira S."/>
            <person name="Huber K.J."/>
            <person name="Geppert A."/>
            <person name="Wolf J."/>
            <person name="Neumann-Schaal M."/>
            <person name="Muesken M."/>
            <person name="Overmann J."/>
        </authorList>
    </citation>
    <scope>NUCLEOTIDE SEQUENCE</scope>
    <source>
        <strain evidence="1">AEG42_29</strain>
    </source>
</reference>
<dbReference type="EMBL" id="CP114014">
    <property type="protein sequence ID" value="XAY08199.1"/>
    <property type="molecule type" value="Genomic_DNA"/>
</dbReference>
<evidence type="ECO:0000313" key="1">
    <source>
        <dbReference type="EMBL" id="XAY08199.1"/>
    </source>
</evidence>
<organism evidence="1">
    <name type="scientific">Paraconexibacter sp. AEG42_29</name>
    <dbReference type="NCBI Taxonomy" id="2997339"/>
    <lineage>
        <taxon>Bacteria</taxon>
        <taxon>Bacillati</taxon>
        <taxon>Actinomycetota</taxon>
        <taxon>Thermoleophilia</taxon>
        <taxon>Solirubrobacterales</taxon>
        <taxon>Paraconexibacteraceae</taxon>
        <taxon>Paraconexibacter</taxon>
    </lineage>
</organism>
<accession>A0AAU7B2P4</accession>
<proteinExistence type="predicted"/>
<dbReference type="AlphaFoldDB" id="A0AAU7B2P4"/>